<dbReference type="AlphaFoldDB" id="A0AAX6HPH0"/>
<feature type="domain" description="MBD" evidence="7">
    <location>
        <begin position="173"/>
        <end position="241"/>
    </location>
</feature>
<reference evidence="8" key="1">
    <citation type="journal article" date="2023" name="GigaByte">
        <title>Genome assembly of the bearded iris, Iris pallida Lam.</title>
        <authorList>
            <person name="Bruccoleri R.E."/>
            <person name="Oakeley E.J."/>
            <person name="Faust A.M.E."/>
            <person name="Altorfer M."/>
            <person name="Dessus-Babus S."/>
            <person name="Burckhardt D."/>
            <person name="Oertli M."/>
            <person name="Naumann U."/>
            <person name="Petersen F."/>
            <person name="Wong J."/>
        </authorList>
    </citation>
    <scope>NUCLEOTIDE SEQUENCE</scope>
    <source>
        <strain evidence="8">GSM-AAB239-AS_SAM_17_03QT</strain>
    </source>
</reference>
<feature type="compositionally biased region" description="Basic residues" evidence="6">
    <location>
        <begin position="12"/>
        <end position="25"/>
    </location>
</feature>
<dbReference type="PANTHER" id="PTHR34067">
    <property type="entry name" value="OS04G0193200 PROTEIN"/>
    <property type="match status" value="1"/>
</dbReference>
<accession>A0AAX6HPH0</accession>
<evidence type="ECO:0000256" key="5">
    <source>
        <dbReference type="ARBA" id="ARBA00023242"/>
    </source>
</evidence>
<keyword evidence="9" id="KW-1185">Reference proteome</keyword>
<evidence type="ECO:0000259" key="7">
    <source>
        <dbReference type="PROSITE" id="PS50982"/>
    </source>
</evidence>
<dbReference type="PANTHER" id="PTHR34067:SF20">
    <property type="entry name" value="OS08G0206700 PROTEIN"/>
    <property type="match status" value="1"/>
</dbReference>
<keyword evidence="4" id="KW-0804">Transcription</keyword>
<keyword evidence="3" id="KW-0238">DNA-binding</keyword>
<feature type="region of interest" description="Disordered" evidence="6">
    <location>
        <begin position="400"/>
        <end position="445"/>
    </location>
</feature>
<evidence type="ECO:0000256" key="3">
    <source>
        <dbReference type="ARBA" id="ARBA00023125"/>
    </source>
</evidence>
<organism evidence="8 9">
    <name type="scientific">Iris pallida</name>
    <name type="common">Sweet iris</name>
    <dbReference type="NCBI Taxonomy" id="29817"/>
    <lineage>
        <taxon>Eukaryota</taxon>
        <taxon>Viridiplantae</taxon>
        <taxon>Streptophyta</taxon>
        <taxon>Embryophyta</taxon>
        <taxon>Tracheophyta</taxon>
        <taxon>Spermatophyta</taxon>
        <taxon>Magnoliopsida</taxon>
        <taxon>Liliopsida</taxon>
        <taxon>Asparagales</taxon>
        <taxon>Iridaceae</taxon>
        <taxon>Iridoideae</taxon>
        <taxon>Irideae</taxon>
        <taxon>Iris</taxon>
    </lineage>
</organism>
<evidence type="ECO:0000313" key="9">
    <source>
        <dbReference type="Proteomes" id="UP001140949"/>
    </source>
</evidence>
<dbReference type="Gene3D" id="3.30.890.10">
    <property type="entry name" value="Methyl-cpg-binding Protein 2, Chain A"/>
    <property type="match status" value="3"/>
</dbReference>
<dbReference type="PROSITE" id="PS50982">
    <property type="entry name" value="MBD"/>
    <property type="match status" value="3"/>
</dbReference>
<dbReference type="Pfam" id="PF01429">
    <property type="entry name" value="MBD"/>
    <property type="match status" value="2"/>
</dbReference>
<evidence type="ECO:0000313" key="8">
    <source>
        <dbReference type="EMBL" id="KAJ6842682.1"/>
    </source>
</evidence>
<feature type="compositionally biased region" description="Basic and acidic residues" evidence="6">
    <location>
        <begin position="412"/>
        <end position="421"/>
    </location>
</feature>
<comment type="subcellular location">
    <subcellularLocation>
        <location evidence="1">Nucleus</location>
    </subcellularLocation>
</comment>
<evidence type="ECO:0000256" key="2">
    <source>
        <dbReference type="ARBA" id="ARBA00023015"/>
    </source>
</evidence>
<feature type="compositionally biased region" description="Basic and acidic residues" evidence="6">
    <location>
        <begin position="1"/>
        <end position="11"/>
    </location>
</feature>
<evidence type="ECO:0000256" key="1">
    <source>
        <dbReference type="ARBA" id="ARBA00004123"/>
    </source>
</evidence>
<evidence type="ECO:0000256" key="4">
    <source>
        <dbReference type="ARBA" id="ARBA00023163"/>
    </source>
</evidence>
<dbReference type="InterPro" id="IPR016177">
    <property type="entry name" value="DNA-bd_dom_sf"/>
</dbReference>
<dbReference type="GO" id="GO:0003677">
    <property type="term" value="F:DNA binding"/>
    <property type="evidence" value="ECO:0007669"/>
    <property type="project" value="UniProtKB-KW"/>
</dbReference>
<dbReference type="InterPro" id="IPR001739">
    <property type="entry name" value="Methyl_CpG_DNA-bd"/>
</dbReference>
<gene>
    <name evidence="8" type="ORF">M6B38_298055</name>
</gene>
<name>A0AAX6HPH0_IRIPA</name>
<dbReference type="Proteomes" id="UP001140949">
    <property type="component" value="Unassembled WGS sequence"/>
</dbReference>
<keyword evidence="2" id="KW-0805">Transcription regulation</keyword>
<comment type="caution">
    <text evidence="8">The sequence shown here is derived from an EMBL/GenBank/DDBJ whole genome shotgun (WGS) entry which is preliminary data.</text>
</comment>
<feature type="domain" description="MBD" evidence="7">
    <location>
        <begin position="96"/>
        <end position="169"/>
    </location>
</feature>
<protein>
    <submittedName>
        <fullName evidence="8">Methyl-CpG-binding domain-containing protein 13</fullName>
    </submittedName>
</protein>
<dbReference type="InterPro" id="IPR038945">
    <property type="entry name" value="MBD13-like"/>
</dbReference>
<keyword evidence="5" id="KW-0539">Nucleus</keyword>
<dbReference type="EMBL" id="JANAVB010007399">
    <property type="protein sequence ID" value="KAJ6842682.1"/>
    <property type="molecule type" value="Genomic_DNA"/>
</dbReference>
<feature type="region of interest" description="Disordered" evidence="6">
    <location>
        <begin position="1"/>
        <end position="31"/>
    </location>
</feature>
<proteinExistence type="predicted"/>
<feature type="domain" description="MBD" evidence="7">
    <location>
        <begin position="23"/>
        <end position="94"/>
    </location>
</feature>
<evidence type="ECO:0000256" key="6">
    <source>
        <dbReference type="SAM" id="MobiDB-lite"/>
    </source>
</evidence>
<dbReference type="GO" id="GO:0005634">
    <property type="term" value="C:nucleus"/>
    <property type="evidence" value="ECO:0007669"/>
    <property type="project" value="UniProtKB-SubCell"/>
</dbReference>
<dbReference type="SUPFAM" id="SSF54171">
    <property type="entry name" value="DNA-binding domain"/>
    <property type="match status" value="3"/>
</dbReference>
<reference evidence="8" key="2">
    <citation type="submission" date="2023-04" db="EMBL/GenBank/DDBJ databases">
        <authorList>
            <person name="Bruccoleri R.E."/>
            <person name="Oakeley E.J."/>
            <person name="Faust A.-M."/>
            <person name="Dessus-Babus S."/>
            <person name="Altorfer M."/>
            <person name="Burckhardt D."/>
            <person name="Oertli M."/>
            <person name="Naumann U."/>
            <person name="Petersen F."/>
            <person name="Wong J."/>
        </authorList>
    </citation>
    <scope>NUCLEOTIDE SEQUENCE</scope>
    <source>
        <strain evidence="8">GSM-AAB239-AS_SAM_17_03QT</strain>
        <tissue evidence="8">Leaf</tissue>
    </source>
</reference>
<sequence length="746" mass="82499">MARATKKEGEKKNKKKRGPWKKTKLTPKPPDWLPDGWTVDAGVTETGAKFKYFLSPLSGHKFRSKKEVLHYLNVIKGGVQASEVASCSGDNKQILIQQGESSQEWLPPGWIVEIRVRMGGGSAGEKYKCYYDPITGSRFYSKAQVFRFLGSQKLSTPTLKQESRTRETLDNVLAQVQYSPDGLPHGWVKEIFFRKKREKLRKDPYYTDPVHGYIFRSFKDAIHYVSTGEVKHAYGPRRKSISNICSSGRESPARIPVRKLKSLGTMVRQCLLKQEEVKSNGVMAANADELPEKLQVPPSDHVSAESVEKDDSMYSSPDIAHTNRKVKYKRREVMEPAAENMLESSKHAEERCKSLTMPRRASKRLAGCEPEKVSENMFETSENVVKRKCKLVTLPSIVGREPESATENMLEASKHADKRGESLTTPSRASKRVAGYEPEQAAENMLETSENMAKSKCKLTTLPSQASRSLTGCEPEPTTENMLLVTSKDAEKNKYKLPTLPSQASKGQDRCEPEPAAENMFKHVEKAKPKVLTLPRRASKRLAGCEAVPVAELVISSPSQKSISNGGQAESAAHQIEEQWMPLVVPGNGASSSYGSNGIKDKVLVAEPKSTDSIGEHSTLAEQVVTEKQTDDRPPALPAFTFLDAWSDPCIEFAVKTLMGDIPMFEEMSIPEFVSVPTSNPSSSENQGSLDKAKVPVWAERPQNQHLHVGAEGTPCPLENGLPSGIEVTESKAVTRCGLRTPNLNG</sequence>